<reference evidence="8 9" key="1">
    <citation type="submission" date="2020-02" db="EMBL/GenBank/DDBJ databases">
        <title>Sequencing the genomes of 1000 actinobacteria strains.</title>
        <authorList>
            <person name="Klenk H.-P."/>
        </authorList>
    </citation>
    <scope>NUCLEOTIDE SEQUENCE [LARGE SCALE GENOMIC DNA]</scope>
    <source>
        <strain evidence="8 9">DSM 19609</strain>
    </source>
</reference>
<organism evidence="8 9">
    <name type="scientific">Brooklawnia cerclae</name>
    <dbReference type="NCBI Taxonomy" id="349934"/>
    <lineage>
        <taxon>Bacteria</taxon>
        <taxon>Bacillati</taxon>
        <taxon>Actinomycetota</taxon>
        <taxon>Actinomycetes</taxon>
        <taxon>Propionibacteriales</taxon>
        <taxon>Propionibacteriaceae</taxon>
        <taxon>Brooklawnia</taxon>
    </lineage>
</organism>
<dbReference type="Pfam" id="PF03734">
    <property type="entry name" value="YkuD"/>
    <property type="match status" value="1"/>
</dbReference>
<evidence type="ECO:0000256" key="1">
    <source>
        <dbReference type="ARBA" id="ARBA00004752"/>
    </source>
</evidence>
<evidence type="ECO:0000313" key="9">
    <source>
        <dbReference type="Proteomes" id="UP000749311"/>
    </source>
</evidence>
<protein>
    <submittedName>
        <fullName evidence="8">Lipoprotein-anchoring transpeptidase ErfK/SrfK</fullName>
    </submittedName>
</protein>
<keyword evidence="2" id="KW-0808">Transferase</keyword>
<dbReference type="InterPro" id="IPR050979">
    <property type="entry name" value="LD-transpeptidase"/>
</dbReference>
<dbReference type="InterPro" id="IPR005490">
    <property type="entry name" value="LD_TPept_cat_dom"/>
</dbReference>
<dbReference type="SUPFAM" id="SSF141523">
    <property type="entry name" value="L,D-transpeptidase catalytic domain-like"/>
    <property type="match status" value="1"/>
</dbReference>
<comment type="caution">
    <text evidence="8">The sequence shown here is derived from an EMBL/GenBank/DDBJ whole genome shotgun (WGS) entry which is preliminary data.</text>
</comment>
<dbReference type="CDD" id="cd16913">
    <property type="entry name" value="YkuD_like"/>
    <property type="match status" value="1"/>
</dbReference>
<name>A0ABX0SAG9_9ACTN</name>
<sequence>MKRSIFTRRRIALGTAAVVVVGLAGATTAYATYFSGRGLPGVTVAGTSVTGQTAEQAAAALSQRAADVGIDVTLDGRTTTFTLADLGAVVDAEATIANAFEANGQLGSRLSALTAGRDVPIVVSFDDSRAQQVVDGLVGDASAPARDATVSVAADGASFAVTPAQAGISVDAGPLIEAATAAAATLTSTDVVLSPTSVEPLVSTEKAQKVADAANGLVSLDVAVDGRGEIHAASATEKVGWVALPALDTADPQPAVDGARVGAWIASVGEATEIAPVAGVRNVNERGEVVSISQEGQTGYAATNTDAVTSEAVAALQAGVPYSGALSYDATEPTYEDRLIAEGAQNLVYQAAPGEKWLDVDLSSNSVTAYEGATVVSGPMAMVPGMPEMPTPTGTFRVYLKYDVQTMRGTNPDGTPYVAPGIPWVTYFTGSIAFHGAPWRDSFGWSGPGGSHGCVNLPVSSAKFIYDWAPMGTVVVSHY</sequence>
<feature type="active site" description="Proton donor/acceptor" evidence="6">
    <location>
        <position position="435"/>
    </location>
</feature>
<dbReference type="Pfam" id="PF12229">
    <property type="entry name" value="PG_binding_4"/>
    <property type="match status" value="1"/>
</dbReference>
<evidence type="ECO:0000259" key="7">
    <source>
        <dbReference type="PROSITE" id="PS52029"/>
    </source>
</evidence>
<keyword evidence="8" id="KW-0449">Lipoprotein</keyword>
<dbReference type="Proteomes" id="UP000749311">
    <property type="component" value="Unassembled WGS sequence"/>
</dbReference>
<evidence type="ECO:0000256" key="4">
    <source>
        <dbReference type="ARBA" id="ARBA00022984"/>
    </source>
</evidence>
<dbReference type="PANTHER" id="PTHR30582:SF2">
    <property type="entry name" value="L,D-TRANSPEPTIDASE YCIB-RELATED"/>
    <property type="match status" value="1"/>
</dbReference>
<keyword evidence="4 6" id="KW-0573">Peptidoglycan synthesis</keyword>
<keyword evidence="5 6" id="KW-0961">Cell wall biogenesis/degradation</keyword>
<evidence type="ECO:0000256" key="5">
    <source>
        <dbReference type="ARBA" id="ARBA00023316"/>
    </source>
</evidence>
<gene>
    <name evidence="8" type="ORF">FB473_000044</name>
</gene>
<dbReference type="Gene3D" id="2.40.440.10">
    <property type="entry name" value="L,D-transpeptidase catalytic domain-like"/>
    <property type="match status" value="1"/>
</dbReference>
<dbReference type="PANTHER" id="PTHR30582">
    <property type="entry name" value="L,D-TRANSPEPTIDASE"/>
    <property type="match status" value="1"/>
</dbReference>
<comment type="pathway">
    <text evidence="1 6">Cell wall biogenesis; peptidoglycan biosynthesis.</text>
</comment>
<proteinExistence type="predicted"/>
<evidence type="ECO:0000256" key="6">
    <source>
        <dbReference type="PROSITE-ProRule" id="PRU01373"/>
    </source>
</evidence>
<accession>A0ABX0SAG9</accession>
<dbReference type="InterPro" id="IPR022029">
    <property type="entry name" value="YoaR-like_PG-bd"/>
</dbReference>
<dbReference type="PROSITE" id="PS52029">
    <property type="entry name" value="LD_TPASE"/>
    <property type="match status" value="1"/>
</dbReference>
<keyword evidence="3 6" id="KW-0133">Cell shape</keyword>
<dbReference type="EMBL" id="JAAMOZ010000001">
    <property type="protein sequence ID" value="NIH55399.1"/>
    <property type="molecule type" value="Genomic_DNA"/>
</dbReference>
<keyword evidence="9" id="KW-1185">Reference proteome</keyword>
<evidence type="ECO:0000256" key="3">
    <source>
        <dbReference type="ARBA" id="ARBA00022960"/>
    </source>
</evidence>
<feature type="domain" description="L,D-TPase catalytic" evidence="7">
    <location>
        <begin position="356"/>
        <end position="478"/>
    </location>
</feature>
<dbReference type="InterPro" id="IPR038063">
    <property type="entry name" value="Transpep_catalytic_dom"/>
</dbReference>
<evidence type="ECO:0000256" key="2">
    <source>
        <dbReference type="ARBA" id="ARBA00022679"/>
    </source>
</evidence>
<evidence type="ECO:0000313" key="8">
    <source>
        <dbReference type="EMBL" id="NIH55399.1"/>
    </source>
</evidence>
<feature type="active site" description="Nucleophile" evidence="6">
    <location>
        <position position="454"/>
    </location>
</feature>
<dbReference type="RefSeq" id="WP_167163739.1">
    <property type="nucleotide sequence ID" value="NZ_BAAAOO010000018.1"/>
</dbReference>